<comment type="caution">
    <text evidence="6">The sequence shown here is derived from an EMBL/GenBank/DDBJ whole genome shotgun (WGS) entry which is preliminary data.</text>
</comment>
<dbReference type="RefSeq" id="WP_138109846.1">
    <property type="nucleotide sequence ID" value="NZ_JRPR02000003.1"/>
</dbReference>
<dbReference type="CDD" id="cd00616">
    <property type="entry name" value="AHBA_syn"/>
    <property type="match status" value="1"/>
</dbReference>
<dbReference type="GO" id="GO:0000271">
    <property type="term" value="P:polysaccharide biosynthetic process"/>
    <property type="evidence" value="ECO:0007669"/>
    <property type="project" value="TreeGrafter"/>
</dbReference>
<dbReference type="EMBL" id="JRPR02000003">
    <property type="protein sequence ID" value="TLD96593.1"/>
    <property type="molecule type" value="Genomic_DNA"/>
</dbReference>
<dbReference type="InterPro" id="IPR000653">
    <property type="entry name" value="DegT/StrS_aminotransferase"/>
</dbReference>
<dbReference type="PANTHER" id="PTHR30244:SF36">
    <property type="entry name" value="3-OXO-GLUCOSE-6-PHOSPHATE:GLUTAMATE AMINOTRANSFERASE"/>
    <property type="match status" value="1"/>
</dbReference>
<dbReference type="Proteomes" id="UP000029733">
    <property type="component" value="Unassembled WGS sequence"/>
</dbReference>
<evidence type="ECO:0000313" key="6">
    <source>
        <dbReference type="EMBL" id="TLD96593.1"/>
    </source>
</evidence>
<keyword evidence="1 4" id="KW-0663">Pyridoxal phosphate</keyword>
<name>A0A4U8TA84_9HELI</name>
<keyword evidence="7" id="KW-1185">Reference proteome</keyword>
<organism evidence="6 7">
    <name type="scientific">Helicobacter jaachi</name>
    <dbReference type="NCBI Taxonomy" id="1677920"/>
    <lineage>
        <taxon>Bacteria</taxon>
        <taxon>Pseudomonadati</taxon>
        <taxon>Campylobacterota</taxon>
        <taxon>Epsilonproteobacteria</taxon>
        <taxon>Campylobacterales</taxon>
        <taxon>Helicobacteraceae</taxon>
        <taxon>Helicobacter</taxon>
    </lineage>
</organism>
<reference evidence="6 7" key="1">
    <citation type="journal article" date="2014" name="Genome Announc.">
        <title>Draft genome sequences of eight enterohepatic helicobacter species isolated from both laboratory and wild rodents.</title>
        <authorList>
            <person name="Sheh A."/>
            <person name="Shen Z."/>
            <person name="Fox J.G."/>
        </authorList>
    </citation>
    <scope>NUCLEOTIDE SEQUENCE [LARGE SCALE GENOMIC DNA]</scope>
    <source>
        <strain evidence="6 7">MIT 09-6949</strain>
    </source>
</reference>
<dbReference type="InterPro" id="IPR015421">
    <property type="entry name" value="PyrdxlP-dep_Trfase_major"/>
</dbReference>
<feature type="modified residue" description="N6-(pyridoxal phosphate)lysine" evidence="4">
    <location>
        <position position="185"/>
    </location>
</feature>
<gene>
    <name evidence="6" type="ORF">LS71_005920</name>
</gene>
<dbReference type="InterPro" id="IPR015424">
    <property type="entry name" value="PyrdxlP-dep_Trfase"/>
</dbReference>
<dbReference type="AlphaFoldDB" id="A0A4U8TA84"/>
<dbReference type="PANTHER" id="PTHR30244">
    <property type="entry name" value="TRANSAMINASE"/>
    <property type="match status" value="1"/>
</dbReference>
<dbReference type="PIRSF" id="PIRSF000390">
    <property type="entry name" value="PLP_StrS"/>
    <property type="match status" value="1"/>
</dbReference>
<dbReference type="GO" id="GO:0008483">
    <property type="term" value="F:transaminase activity"/>
    <property type="evidence" value="ECO:0007669"/>
    <property type="project" value="UniProtKB-KW"/>
</dbReference>
<evidence type="ECO:0000256" key="4">
    <source>
        <dbReference type="PIRSR" id="PIRSR000390-2"/>
    </source>
</evidence>
<protein>
    <submittedName>
        <fullName evidence="6">DegT/DnrJ/EryC1/StrS family aminotransferase</fullName>
    </submittedName>
</protein>
<feature type="active site" description="Proton acceptor" evidence="3">
    <location>
        <position position="185"/>
    </location>
</feature>
<keyword evidence="6" id="KW-0808">Transferase</keyword>
<dbReference type="GO" id="GO:0030170">
    <property type="term" value="F:pyridoxal phosphate binding"/>
    <property type="evidence" value="ECO:0007669"/>
    <property type="project" value="TreeGrafter"/>
</dbReference>
<proteinExistence type="inferred from homology"/>
<sequence length="362" mass="40556">MIAFLDLAKVNERFRGELDSEIDDILKSGRYVLGEHNKRFEQAFSAYCGVNASVGCANGLDALKLAILGLDLKPGDEIIVPANTYIASMLAIWACGCVPVFVEPNITNYNIDVDLIESAITPKTRAIMVVHLYGQAVDMQKVWDLASRYKLFIIEDCAQAHGAIYQGKRVGTLGDVGAFSFYPGKNLGALGDGGCVVSNDYALIEKIRALGNYGSHKKYENIYKGCNSRLDELQAAFLNIKLKKLDADNERRREIARFYCENIESSLIILPKCEDKHAHVWHLFVIRCAQRAKLQTYLAQNGIETLIHYPIPPHKQQACKEYNHLHLPITERIHNEVLSLPVSPVMSDCEVQRVVEVINKFT</sequence>
<keyword evidence="6" id="KW-0032">Aminotransferase</keyword>
<dbReference type="InterPro" id="IPR015422">
    <property type="entry name" value="PyrdxlP-dep_Trfase_small"/>
</dbReference>
<dbReference type="STRING" id="1677920.LS71_06850"/>
<evidence type="ECO:0000256" key="3">
    <source>
        <dbReference type="PIRSR" id="PIRSR000390-1"/>
    </source>
</evidence>
<dbReference type="Pfam" id="PF01041">
    <property type="entry name" value="DegT_DnrJ_EryC1"/>
    <property type="match status" value="1"/>
</dbReference>
<dbReference type="SUPFAM" id="SSF53383">
    <property type="entry name" value="PLP-dependent transferases"/>
    <property type="match status" value="1"/>
</dbReference>
<dbReference type="Gene3D" id="3.90.1150.10">
    <property type="entry name" value="Aspartate Aminotransferase, domain 1"/>
    <property type="match status" value="1"/>
</dbReference>
<accession>A0A4U8TA84</accession>
<evidence type="ECO:0000313" key="7">
    <source>
        <dbReference type="Proteomes" id="UP000029733"/>
    </source>
</evidence>
<comment type="similarity">
    <text evidence="2 5">Belongs to the DegT/DnrJ/EryC1 family.</text>
</comment>
<dbReference type="Gene3D" id="3.40.640.10">
    <property type="entry name" value="Type I PLP-dependent aspartate aminotransferase-like (Major domain)"/>
    <property type="match status" value="1"/>
</dbReference>
<dbReference type="OrthoDB" id="9766188at2"/>
<evidence type="ECO:0000256" key="1">
    <source>
        <dbReference type="ARBA" id="ARBA00022898"/>
    </source>
</evidence>
<evidence type="ECO:0000256" key="2">
    <source>
        <dbReference type="ARBA" id="ARBA00037999"/>
    </source>
</evidence>
<evidence type="ECO:0000256" key="5">
    <source>
        <dbReference type="RuleBase" id="RU004508"/>
    </source>
</evidence>